<feature type="compositionally biased region" description="Polar residues" evidence="1">
    <location>
        <begin position="21"/>
        <end position="45"/>
    </location>
</feature>
<dbReference type="RefSeq" id="XP_046073417.1">
    <property type="nucleotide sequence ID" value="XM_046215956.1"/>
</dbReference>
<name>A0AAD4Q1V5_9EURO</name>
<gene>
    <name evidence="2" type="ORF">BGW36DRAFT_377019</name>
</gene>
<protein>
    <submittedName>
        <fullName evidence="2">Uncharacterized protein</fullName>
    </submittedName>
</protein>
<dbReference type="AlphaFoldDB" id="A0AAD4Q1V5"/>
<sequence>MPFTSYISSSATCSASFTGSNGKTQSWGYRSAQQAHRDAQGNTYERSLEQNLGEDPVYEERQYDSQGRQLVDDGRQHDLRHPQGRIEDVSEKK</sequence>
<evidence type="ECO:0000313" key="2">
    <source>
        <dbReference type="EMBL" id="KAH8698953.1"/>
    </source>
</evidence>
<keyword evidence="3" id="KW-1185">Reference proteome</keyword>
<organism evidence="2 3">
    <name type="scientific">Talaromyces proteolyticus</name>
    <dbReference type="NCBI Taxonomy" id="1131652"/>
    <lineage>
        <taxon>Eukaryota</taxon>
        <taxon>Fungi</taxon>
        <taxon>Dikarya</taxon>
        <taxon>Ascomycota</taxon>
        <taxon>Pezizomycotina</taxon>
        <taxon>Eurotiomycetes</taxon>
        <taxon>Eurotiomycetidae</taxon>
        <taxon>Eurotiales</taxon>
        <taxon>Trichocomaceae</taxon>
        <taxon>Talaromyces</taxon>
        <taxon>Talaromyces sect. Bacilispori</taxon>
    </lineage>
</organism>
<evidence type="ECO:0000256" key="1">
    <source>
        <dbReference type="SAM" id="MobiDB-lite"/>
    </source>
</evidence>
<dbReference type="EMBL" id="JAJTJA010000005">
    <property type="protein sequence ID" value="KAH8698953.1"/>
    <property type="molecule type" value="Genomic_DNA"/>
</dbReference>
<accession>A0AAD4Q1V5</accession>
<feature type="compositionally biased region" description="Basic and acidic residues" evidence="1">
    <location>
        <begin position="70"/>
        <end position="93"/>
    </location>
</feature>
<reference evidence="2" key="1">
    <citation type="submission" date="2021-12" db="EMBL/GenBank/DDBJ databases">
        <title>Convergent genome expansion in fungi linked to evolution of root-endophyte symbiosis.</title>
        <authorList>
            <consortium name="DOE Joint Genome Institute"/>
            <person name="Ke Y.-H."/>
            <person name="Bonito G."/>
            <person name="Liao H.-L."/>
            <person name="Looney B."/>
            <person name="Rojas-Flechas A."/>
            <person name="Nash J."/>
            <person name="Hameed K."/>
            <person name="Schadt C."/>
            <person name="Martin F."/>
            <person name="Crous P.W."/>
            <person name="Miettinen O."/>
            <person name="Magnuson J.K."/>
            <person name="Labbe J."/>
            <person name="Jacobson D."/>
            <person name="Doktycz M.J."/>
            <person name="Veneault-Fourrey C."/>
            <person name="Kuo A."/>
            <person name="Mondo S."/>
            <person name="Calhoun S."/>
            <person name="Riley R."/>
            <person name="Ohm R."/>
            <person name="LaButti K."/>
            <person name="Andreopoulos B."/>
            <person name="Pangilinan J."/>
            <person name="Nolan M."/>
            <person name="Tritt A."/>
            <person name="Clum A."/>
            <person name="Lipzen A."/>
            <person name="Daum C."/>
            <person name="Barry K."/>
            <person name="Grigoriev I.V."/>
            <person name="Vilgalys R."/>
        </authorList>
    </citation>
    <scope>NUCLEOTIDE SEQUENCE</scope>
    <source>
        <strain evidence="2">PMI_201</strain>
    </source>
</reference>
<dbReference type="GeneID" id="70246243"/>
<dbReference type="Proteomes" id="UP001201262">
    <property type="component" value="Unassembled WGS sequence"/>
</dbReference>
<feature type="compositionally biased region" description="Low complexity" evidence="1">
    <location>
        <begin position="1"/>
        <end position="20"/>
    </location>
</feature>
<comment type="caution">
    <text evidence="2">The sequence shown here is derived from an EMBL/GenBank/DDBJ whole genome shotgun (WGS) entry which is preliminary data.</text>
</comment>
<proteinExistence type="predicted"/>
<evidence type="ECO:0000313" key="3">
    <source>
        <dbReference type="Proteomes" id="UP001201262"/>
    </source>
</evidence>
<feature type="region of interest" description="Disordered" evidence="1">
    <location>
        <begin position="1"/>
        <end position="93"/>
    </location>
</feature>